<dbReference type="EMBL" id="SUQX01000007">
    <property type="protein sequence ID" value="TJX05837.1"/>
    <property type="molecule type" value="Genomic_DNA"/>
</dbReference>
<dbReference type="GO" id="GO:0015697">
    <property type="term" value="P:quaternary ammonium group transport"/>
    <property type="evidence" value="ECO:0007669"/>
    <property type="project" value="UniProtKB-ARBA"/>
</dbReference>
<evidence type="ECO:0000256" key="4">
    <source>
        <dbReference type="ARBA" id="ARBA00022741"/>
    </source>
</evidence>
<evidence type="ECO:0000313" key="15">
    <source>
        <dbReference type="Proteomes" id="UP000307092"/>
    </source>
</evidence>
<reference evidence="12 14" key="2">
    <citation type="submission" date="2016-09" db="EMBL/GenBank/DDBJ databases">
        <authorList>
            <person name="Kumanski S."/>
            <person name="Beatrice B."/>
        </authorList>
    </citation>
    <scope>NUCLEOTIDE SEQUENCE [LARGE SCALE GENOMIC DNA]</scope>
    <source>
        <strain evidence="12">Mankind</strain>
    </source>
</reference>
<dbReference type="PROSITE" id="PS50893">
    <property type="entry name" value="ABC_TRANSPORTER_2"/>
    <property type="match status" value="1"/>
</dbReference>
<dbReference type="EMBL" id="FLKW01000009">
    <property type="protein sequence ID" value="SBN05212.1"/>
    <property type="molecule type" value="Genomic_DNA"/>
</dbReference>
<keyword evidence="2" id="KW-1003">Cell membrane</keyword>
<dbReference type="GO" id="GO:0016887">
    <property type="term" value="F:ATP hydrolysis activity"/>
    <property type="evidence" value="ECO:0007669"/>
    <property type="project" value="InterPro"/>
</dbReference>
<evidence type="ECO:0000313" key="14">
    <source>
        <dbReference type="Proteomes" id="UP000182484"/>
    </source>
</evidence>
<dbReference type="SMART" id="SM00382">
    <property type="entry name" value="AAA"/>
    <property type="match status" value="1"/>
</dbReference>
<evidence type="ECO:0000256" key="6">
    <source>
        <dbReference type="ARBA" id="ARBA00023004"/>
    </source>
</evidence>
<gene>
    <name evidence="10" type="primary">potA_1</name>
    <name evidence="12" type="synonym">potA</name>
    <name evidence="11" type="synonym">potA_2</name>
    <name evidence="13" type="ORF">E8M63_05320</name>
    <name evidence="12" type="ORF">ESCNG_70022</name>
    <name evidence="10" type="ORF">WHOF_01015</name>
    <name evidence="11" type="ORF">WHOF_02363C</name>
</gene>
<keyword evidence="8" id="KW-0472">Membrane</keyword>
<dbReference type="GO" id="GO:0016020">
    <property type="term" value="C:membrane"/>
    <property type="evidence" value="ECO:0007669"/>
    <property type="project" value="InterPro"/>
</dbReference>
<dbReference type="Proteomes" id="UP000182484">
    <property type="component" value="Unassembled WGS sequence"/>
</dbReference>
<dbReference type="InterPro" id="IPR050093">
    <property type="entry name" value="ABC_SmlMolc_Importer"/>
</dbReference>
<evidence type="ECO:0000313" key="10">
    <source>
        <dbReference type="EMBL" id="SBN05212.1"/>
    </source>
</evidence>
<dbReference type="Gene3D" id="3.40.50.300">
    <property type="entry name" value="P-loop containing nucleotide triphosphate hydrolases"/>
    <property type="match status" value="1"/>
</dbReference>
<evidence type="ECO:0000256" key="8">
    <source>
        <dbReference type="ARBA" id="ARBA00023136"/>
    </source>
</evidence>
<keyword evidence="5 10" id="KW-0067">ATP-binding</keyword>
<dbReference type="EMBL" id="FMTB01000067">
    <property type="protein sequence ID" value="SCW16699.1"/>
    <property type="molecule type" value="Genomic_DNA"/>
</dbReference>
<dbReference type="EC" id="3.6.3.31" evidence="10 11"/>
<keyword evidence="10" id="KW-0378">Hydrolase</keyword>
<organism evidence="10">
    <name type="scientific">Neisseria gonorrhoeae</name>
    <dbReference type="NCBI Taxonomy" id="485"/>
    <lineage>
        <taxon>Bacteria</taxon>
        <taxon>Pseudomonadati</taxon>
        <taxon>Pseudomonadota</taxon>
        <taxon>Betaproteobacteria</taxon>
        <taxon>Neisseriales</taxon>
        <taxon>Neisseriaceae</taxon>
        <taxon>Neisseria</taxon>
    </lineage>
</organism>
<dbReference type="InterPro" id="IPR015853">
    <property type="entry name" value="ABC_transpr_FbpC"/>
</dbReference>
<keyword evidence="3" id="KW-0410">Iron transport</keyword>
<evidence type="ECO:0000256" key="5">
    <source>
        <dbReference type="ARBA" id="ARBA00022840"/>
    </source>
</evidence>
<dbReference type="CDD" id="cd03259">
    <property type="entry name" value="ABC_Carb_Solutes_like"/>
    <property type="match status" value="1"/>
</dbReference>
<feature type="domain" description="ABC transporter" evidence="9">
    <location>
        <begin position="2"/>
        <end position="232"/>
    </location>
</feature>
<evidence type="ECO:0000313" key="11">
    <source>
        <dbReference type="EMBL" id="SBQ23557.1"/>
    </source>
</evidence>
<evidence type="ECO:0000259" key="9">
    <source>
        <dbReference type="PROSITE" id="PS50893"/>
    </source>
</evidence>
<dbReference type="InterPro" id="IPR017871">
    <property type="entry name" value="ABC_transporter-like_CS"/>
</dbReference>
<dbReference type="GO" id="GO:0005524">
    <property type="term" value="F:ATP binding"/>
    <property type="evidence" value="ECO:0007669"/>
    <property type="project" value="UniProtKB-KW"/>
</dbReference>
<reference evidence="10" key="1">
    <citation type="submission" date="2016-05" db="EMBL/GenBank/DDBJ databases">
        <authorList>
            <consortium name="Pathogen Informatics"/>
        </authorList>
    </citation>
    <scope>NUCLEOTIDE SEQUENCE</scope>
    <source>
        <strain evidence="10">WHO F</strain>
    </source>
</reference>
<dbReference type="GO" id="GO:0015408">
    <property type="term" value="F:ABC-type ferric iron transporter activity"/>
    <property type="evidence" value="ECO:0007669"/>
    <property type="project" value="InterPro"/>
</dbReference>
<dbReference type="InterPro" id="IPR027417">
    <property type="entry name" value="P-loop_NTPase"/>
</dbReference>
<dbReference type="PANTHER" id="PTHR42781:SF4">
    <property type="entry name" value="SPERMIDINE_PUTRESCINE IMPORT ATP-BINDING PROTEIN POTA"/>
    <property type="match status" value="1"/>
</dbReference>
<dbReference type="InterPro" id="IPR003439">
    <property type="entry name" value="ABC_transporter-like_ATP-bd"/>
</dbReference>
<evidence type="ECO:0000256" key="1">
    <source>
        <dbReference type="ARBA" id="ARBA00022448"/>
    </source>
</evidence>
<accession>A0A1D3F3M6</accession>
<sequence>MLELNGLCKCFGGKTVADNICLTVGRGKILAVLGRSGCGKSTLLNMIAGIVRPDGGEIRLNGENITCMPPEKRRISLMFQDYALFPHMSALENTAFGLKMQKMPKAEAERLALSALAEVGLENEAHRKPEKLSGGEKQRLALARALVVRPSLLLLDESFSSLDTHLRDRLRRMTAERIRKGGIPAVLVTHSPEEACTAADEIAVMHEGKILQCGTPETLIQTPAGVQVARLMGLPNTDDDRHIPQNAVCLDNHGTECRLLSLVRLPDSLRLSAVHPEHGELTLNLTVGQHTDGISGNGTVRIRVDEGRIVRFR</sequence>
<reference evidence="13 15" key="3">
    <citation type="submission" date="2019-04" db="EMBL/GenBank/DDBJ databases">
        <title>The CDC panel for molecular diagnostics of ciprofloxacin resistance and its use for research and clinical development.</title>
        <authorList>
            <person name="Liu H."/>
            <person name="Tang K."/>
            <person name="Pham C."/>
            <person name="Schmerer M."/>
        </authorList>
    </citation>
    <scope>NUCLEOTIDE SEQUENCE [LARGE SCALE GENOMIC DNA]</scope>
    <source>
        <strain evidence="13 15">LRRBGS_0742</strain>
    </source>
</reference>
<keyword evidence="6" id="KW-0408">Iron</keyword>
<dbReference type="SUPFAM" id="SSF52540">
    <property type="entry name" value="P-loop containing nucleoside triphosphate hydrolases"/>
    <property type="match status" value="1"/>
</dbReference>
<dbReference type="GeneID" id="66754072"/>
<dbReference type="OMA" id="HFIILGP"/>
<dbReference type="Pfam" id="PF00005">
    <property type="entry name" value="ABC_tran"/>
    <property type="match status" value="1"/>
</dbReference>
<dbReference type="InterPro" id="IPR003593">
    <property type="entry name" value="AAA+_ATPase"/>
</dbReference>
<dbReference type="AlphaFoldDB" id="A0A1D3F3M6"/>
<evidence type="ECO:0000256" key="7">
    <source>
        <dbReference type="ARBA" id="ARBA00023065"/>
    </source>
</evidence>
<evidence type="ECO:0000256" key="3">
    <source>
        <dbReference type="ARBA" id="ARBA00022496"/>
    </source>
</evidence>
<name>A0A1D3F3M6_NEIGO</name>
<evidence type="ECO:0000313" key="12">
    <source>
        <dbReference type="EMBL" id="SCW16699.1"/>
    </source>
</evidence>
<dbReference type="Proteomes" id="UP000239837">
    <property type="component" value="Chromosome"/>
</dbReference>
<dbReference type="Proteomes" id="UP000307092">
    <property type="component" value="Unassembled WGS sequence"/>
</dbReference>
<keyword evidence="7" id="KW-0406">Ion transport</keyword>
<dbReference type="FunFam" id="3.40.50.300:FF:000425">
    <property type="entry name" value="Probable ABC transporter, ATP-binding subunit"/>
    <property type="match status" value="1"/>
</dbReference>
<dbReference type="PROSITE" id="PS00211">
    <property type="entry name" value="ABC_TRANSPORTER_1"/>
    <property type="match status" value="1"/>
</dbReference>
<evidence type="ECO:0000256" key="2">
    <source>
        <dbReference type="ARBA" id="ARBA00022475"/>
    </source>
</evidence>
<dbReference type="EMBL" id="LT591897">
    <property type="protein sequence ID" value="SBQ23557.1"/>
    <property type="molecule type" value="Genomic_DNA"/>
</dbReference>
<keyword evidence="1" id="KW-0813">Transport</keyword>
<dbReference type="PANTHER" id="PTHR42781">
    <property type="entry name" value="SPERMIDINE/PUTRESCINE IMPORT ATP-BINDING PROTEIN POTA"/>
    <property type="match status" value="1"/>
</dbReference>
<protein>
    <submittedName>
        <fullName evidence="10 11">ABC transporter ATP-binding protein</fullName>
        <ecNumber evidence="10 11">3.6.3.31</ecNumber>
    </submittedName>
    <submittedName>
        <fullName evidence="12">Spermidine/putrescine import ATP-binding protein PotA</fullName>
    </submittedName>
</protein>
<proteinExistence type="predicted"/>
<dbReference type="RefSeq" id="WP_003686969.1">
    <property type="nucleotide sequence ID" value="NZ_AP018377.1"/>
</dbReference>
<keyword evidence="4" id="KW-0547">Nucleotide-binding</keyword>
<evidence type="ECO:0000313" key="13">
    <source>
        <dbReference type="EMBL" id="TJX05837.1"/>
    </source>
</evidence>